<dbReference type="EMBL" id="QQWC01000002">
    <property type="protein sequence ID" value="REJ43237.1"/>
    <property type="molecule type" value="Genomic_DNA"/>
</dbReference>
<protein>
    <submittedName>
        <fullName evidence="1">Uncharacterized protein</fullName>
    </submittedName>
</protein>
<name>A0A3E0L7F7_9CHRO</name>
<accession>A0A3E0L7F7</accession>
<dbReference type="AlphaFoldDB" id="A0A3E0L7F7"/>
<organism evidence="1 2">
    <name type="scientific">Microcystis flos-aquae TF09</name>
    <dbReference type="NCBI Taxonomy" id="2060473"/>
    <lineage>
        <taxon>Bacteria</taxon>
        <taxon>Bacillati</taxon>
        <taxon>Cyanobacteriota</taxon>
        <taxon>Cyanophyceae</taxon>
        <taxon>Oscillatoriophycideae</taxon>
        <taxon>Chroococcales</taxon>
        <taxon>Microcystaceae</taxon>
        <taxon>Microcystis</taxon>
    </lineage>
</organism>
<dbReference type="Proteomes" id="UP000256873">
    <property type="component" value="Unassembled WGS sequence"/>
</dbReference>
<evidence type="ECO:0000313" key="2">
    <source>
        <dbReference type="Proteomes" id="UP000256873"/>
    </source>
</evidence>
<sequence>MDYFILFCLDLCKRSIALTYVHAYQPDGPLFDFGTGGAKIGTAPANAPFNGPVSSNSYGVSGFGSSGFCVETKPILIVSSAK</sequence>
<gene>
    <name evidence="1" type="ORF">DWQ54_10325</name>
</gene>
<evidence type="ECO:0000313" key="1">
    <source>
        <dbReference type="EMBL" id="REJ43237.1"/>
    </source>
</evidence>
<reference evidence="1 2" key="1">
    <citation type="submission" date="2017-10" db="EMBL/GenBank/DDBJ databases">
        <title>A large-scale comparative metagenomic study reveals the eutrophication-driven functional interactions in six Microcystis-epibionts communities.</title>
        <authorList>
            <person name="Li Q."/>
            <person name="Lin F."/>
        </authorList>
    </citation>
    <scope>NUCLEOTIDE SEQUENCE [LARGE SCALE GENOMIC DNA]</scope>
    <source>
        <strain evidence="1">TF09</strain>
    </source>
</reference>
<comment type="caution">
    <text evidence="1">The sequence shown here is derived from an EMBL/GenBank/DDBJ whole genome shotgun (WGS) entry which is preliminary data.</text>
</comment>
<proteinExistence type="predicted"/>